<dbReference type="InterPro" id="IPR056906">
    <property type="entry name" value="ORF2/G2P_dom"/>
</dbReference>
<evidence type="ECO:0000313" key="3">
    <source>
        <dbReference type="Proteomes" id="UP000245288"/>
    </source>
</evidence>
<sequence length="253" mass="30155">MFNQYRWDFINSIEHEYKYAGNYGAKGEKRAKRQKPTPEQVAKQNQINKENRIRRIIKANFYPSDLWVTLKYPKGTRKPYEEVRKDMNSFLGKLRYRYRKIGNELKYIYRIEIGKRGGIHVHILVNRTKCSKGTDMLITDCWTFGFTHFTPIREAGGYKDLAEYIAKPVPEEQKEHEAAEQVKAYHPSRNLIRPKPERKTFFRWTMRKLLEDGPKPTPGFYIVKESIVSGINKFTGMSYLRYTEQRIKEVKRE</sequence>
<dbReference type="Proteomes" id="UP000245288">
    <property type="component" value="Unassembled WGS sequence"/>
</dbReference>
<evidence type="ECO:0000259" key="1">
    <source>
        <dbReference type="Pfam" id="PF23343"/>
    </source>
</evidence>
<dbReference type="AlphaFoldDB" id="A0A2V1JR71"/>
<dbReference type="OrthoDB" id="9814853at2"/>
<name>A0A2V1JR71_EUBRA</name>
<keyword evidence="3" id="KW-1185">Reference proteome</keyword>
<reference evidence="2 3" key="1">
    <citation type="submission" date="2014-09" db="EMBL/GenBank/DDBJ databases">
        <title>Butyrate-producing bacteria isolated from human gut.</title>
        <authorList>
            <person name="Zhang Q."/>
            <person name="Zhao L."/>
        </authorList>
    </citation>
    <scope>NUCLEOTIDE SEQUENCE [LARGE SCALE GENOMIC DNA]</scope>
    <source>
        <strain evidence="2 3">21</strain>
    </source>
</reference>
<gene>
    <name evidence="2" type="ORF">LG34_13240</name>
</gene>
<dbReference type="RefSeq" id="WP_109216393.1">
    <property type="nucleotide sequence ID" value="NZ_JRFU01000146.1"/>
</dbReference>
<evidence type="ECO:0000313" key="2">
    <source>
        <dbReference type="EMBL" id="PWE85843.1"/>
    </source>
</evidence>
<accession>A0A2V1JR71</accession>
<dbReference type="Pfam" id="PF23343">
    <property type="entry name" value="REP_ORF2-G2P"/>
    <property type="match status" value="1"/>
</dbReference>
<dbReference type="EMBL" id="JRFU01000146">
    <property type="protein sequence ID" value="PWE85843.1"/>
    <property type="molecule type" value="Genomic_DNA"/>
</dbReference>
<feature type="domain" description="Replication-associated protein ORF2/G2P" evidence="1">
    <location>
        <begin position="66"/>
        <end position="167"/>
    </location>
</feature>
<protein>
    <recommendedName>
        <fullName evidence="1">Replication-associated protein ORF2/G2P domain-containing protein</fullName>
    </recommendedName>
</protein>
<proteinExistence type="predicted"/>
<comment type="caution">
    <text evidence="2">The sequence shown here is derived from an EMBL/GenBank/DDBJ whole genome shotgun (WGS) entry which is preliminary data.</text>
</comment>
<organism evidence="2 3">
    <name type="scientific">Eubacterium ramulus</name>
    <dbReference type="NCBI Taxonomy" id="39490"/>
    <lineage>
        <taxon>Bacteria</taxon>
        <taxon>Bacillati</taxon>
        <taxon>Bacillota</taxon>
        <taxon>Clostridia</taxon>
        <taxon>Eubacteriales</taxon>
        <taxon>Eubacteriaceae</taxon>
        <taxon>Eubacterium</taxon>
    </lineage>
</organism>